<dbReference type="KEGG" id="kba:A0U89_07115"/>
<dbReference type="Gene3D" id="3.60.20.10">
    <property type="entry name" value="Glutamine Phosphoribosylpyrophosphate, subunit 1, domain 1"/>
    <property type="match status" value="1"/>
</dbReference>
<dbReference type="InterPro" id="IPR029055">
    <property type="entry name" value="Ntn_hydrolases_N"/>
</dbReference>
<reference evidence="1 2" key="1">
    <citation type="journal article" date="2016" name="Microb. Cell Fact.">
        <title>Dissection of exopolysaccharide biosynthesis in Kozakia baliensis.</title>
        <authorList>
            <person name="Brandt J.U."/>
            <person name="Jakob F."/>
            <person name="Behr J."/>
            <person name="Geissler A.J."/>
            <person name="Vogel R.F."/>
        </authorList>
    </citation>
    <scope>NUCLEOTIDE SEQUENCE [LARGE SCALE GENOMIC DNA]</scope>
    <source>
        <strain evidence="1 2">DSM 14400</strain>
    </source>
</reference>
<dbReference type="SUPFAM" id="SSF56235">
    <property type="entry name" value="N-terminal nucleophile aminohydrolases (Ntn hydrolases)"/>
    <property type="match status" value="1"/>
</dbReference>
<evidence type="ECO:0000313" key="1">
    <source>
        <dbReference type="EMBL" id="AOX16947.1"/>
    </source>
</evidence>
<name>A0A1D8UTZ7_9PROT</name>
<dbReference type="STRING" id="153496.A0U89_07115"/>
<protein>
    <submittedName>
        <fullName evidence="1">Uncharacterized protein</fullName>
    </submittedName>
</protein>
<dbReference type="EMBL" id="CP014674">
    <property type="protein sequence ID" value="AOX16947.1"/>
    <property type="molecule type" value="Genomic_DNA"/>
</dbReference>
<sequence length="207" mass="22339">MTCIIGIKHKGGVTIAADSIGSDGYNRSIRLDKKVFRLDDMIIGFTSSFRMGQILRYGLKPPFFRGKMDAMEYMVSHFIPAVRDALKSGGFLKTENGEERIGCFMVGYEGRLFTIEGDLQVGENSLGFDAIGCGQDFALGSIFSALDLHFPGSVSHKDAKPETVEAATAKIVARCAMRAASTFSAHVGGPIHMETLNTALDTGEATK</sequence>
<dbReference type="OrthoDB" id="8354941at2"/>
<organism evidence="1 2">
    <name type="scientific">Kozakia baliensis</name>
    <dbReference type="NCBI Taxonomy" id="153496"/>
    <lineage>
        <taxon>Bacteria</taxon>
        <taxon>Pseudomonadati</taxon>
        <taxon>Pseudomonadota</taxon>
        <taxon>Alphaproteobacteria</taxon>
        <taxon>Acetobacterales</taxon>
        <taxon>Acetobacteraceae</taxon>
        <taxon>Kozakia</taxon>
    </lineage>
</organism>
<keyword evidence="2" id="KW-1185">Reference proteome</keyword>
<accession>A0A1D8UTZ7</accession>
<proteinExistence type="predicted"/>
<evidence type="ECO:0000313" key="2">
    <source>
        <dbReference type="Proteomes" id="UP000179145"/>
    </source>
</evidence>
<gene>
    <name evidence="1" type="ORF">A0U89_07115</name>
</gene>
<dbReference type="Proteomes" id="UP000179145">
    <property type="component" value="Chromosome"/>
</dbReference>
<dbReference type="AlphaFoldDB" id="A0A1D8UTZ7"/>